<dbReference type="EMBL" id="GL876970">
    <property type="protein sequence ID" value="KLU87577.1"/>
    <property type="molecule type" value="Genomic_DNA"/>
</dbReference>
<evidence type="ECO:0000313" key="14">
    <source>
        <dbReference type="EnsemblFungi" id="MAPG_06574T0"/>
    </source>
</evidence>
<evidence type="ECO:0000256" key="2">
    <source>
        <dbReference type="ARBA" id="ARBA00004922"/>
    </source>
</evidence>
<dbReference type="Gene3D" id="3.50.4.10">
    <property type="entry name" value="Hepatocyte Growth Factor"/>
    <property type="match status" value="1"/>
</dbReference>
<name>A0A0C4E2D9_MAGP6</name>
<dbReference type="AlphaFoldDB" id="A0A0C4E2D9"/>
<evidence type="ECO:0000256" key="8">
    <source>
        <dbReference type="ARBA" id="ARBA00022741"/>
    </source>
</evidence>
<organism evidence="14 15">
    <name type="scientific">Magnaporthiopsis poae (strain ATCC 64411 / 73-15)</name>
    <name type="common">Kentucky bluegrass fungus</name>
    <name type="synonym">Magnaporthe poae</name>
    <dbReference type="NCBI Taxonomy" id="644358"/>
    <lineage>
        <taxon>Eukaryota</taxon>
        <taxon>Fungi</taxon>
        <taxon>Dikarya</taxon>
        <taxon>Ascomycota</taxon>
        <taxon>Pezizomycotina</taxon>
        <taxon>Sordariomycetes</taxon>
        <taxon>Sordariomycetidae</taxon>
        <taxon>Magnaporthales</taxon>
        <taxon>Magnaporthaceae</taxon>
        <taxon>Magnaporthiopsis</taxon>
    </lineage>
</organism>
<dbReference type="EMBL" id="ADBL01001595">
    <property type="status" value="NOT_ANNOTATED_CDS"/>
    <property type="molecule type" value="Genomic_DNA"/>
</dbReference>
<reference evidence="15" key="2">
    <citation type="submission" date="2010-05" db="EMBL/GenBank/DDBJ databases">
        <title>The genome sequence of Magnaporthe poae strain ATCC 64411.</title>
        <authorList>
            <person name="Ma L.-J."/>
            <person name="Dead R."/>
            <person name="Young S."/>
            <person name="Zeng Q."/>
            <person name="Koehrsen M."/>
            <person name="Alvarado L."/>
            <person name="Berlin A."/>
            <person name="Chapman S.B."/>
            <person name="Chen Z."/>
            <person name="Freedman E."/>
            <person name="Gellesch M."/>
            <person name="Goldberg J."/>
            <person name="Griggs A."/>
            <person name="Gujja S."/>
            <person name="Heilman E.R."/>
            <person name="Heiman D."/>
            <person name="Hepburn T."/>
            <person name="Howarth C."/>
            <person name="Jen D."/>
            <person name="Larson L."/>
            <person name="Mehta T."/>
            <person name="Neiman D."/>
            <person name="Pearson M."/>
            <person name="Roberts A."/>
            <person name="Saif S."/>
            <person name="Shea T."/>
            <person name="Shenoy N."/>
            <person name="Sisk P."/>
            <person name="Stolte C."/>
            <person name="Sykes S."/>
            <person name="Walk T."/>
            <person name="White J."/>
            <person name="Yandava C."/>
            <person name="Haas B."/>
            <person name="Nusbaum C."/>
            <person name="Birren B."/>
        </authorList>
    </citation>
    <scope>NUCLEOTIDE SEQUENCE [LARGE SCALE GENOMIC DNA]</scope>
    <source>
        <strain evidence="15">ATCC 64411 / 73-15</strain>
    </source>
</reference>
<evidence type="ECO:0000256" key="1">
    <source>
        <dbReference type="ARBA" id="ARBA00004606"/>
    </source>
</evidence>
<gene>
    <name evidence="13" type="ORF">MAPG_06574</name>
</gene>
<evidence type="ECO:0000256" key="9">
    <source>
        <dbReference type="ARBA" id="ARBA00022968"/>
    </source>
</evidence>
<reference evidence="14" key="4">
    <citation type="journal article" date="2015" name="G3 (Bethesda)">
        <title>Genome sequences of three phytopathogenic species of the Magnaporthaceae family of fungi.</title>
        <authorList>
            <person name="Okagaki L.H."/>
            <person name="Nunes C.C."/>
            <person name="Sailsbery J."/>
            <person name="Clay B."/>
            <person name="Brown D."/>
            <person name="John T."/>
            <person name="Oh Y."/>
            <person name="Young N."/>
            <person name="Fitzgerald M."/>
            <person name="Haas B.J."/>
            <person name="Zeng Q."/>
            <person name="Young S."/>
            <person name="Adiconis X."/>
            <person name="Fan L."/>
            <person name="Levin J.Z."/>
            <person name="Mitchell T.K."/>
            <person name="Okubara P.A."/>
            <person name="Farman M.L."/>
            <person name="Kohn L.M."/>
            <person name="Birren B."/>
            <person name="Ma L.-J."/>
            <person name="Dean R.A."/>
        </authorList>
    </citation>
    <scope>NUCLEOTIDE SEQUENCE</scope>
    <source>
        <strain evidence="14">ATCC 64411 / 73-15</strain>
    </source>
</reference>
<keyword evidence="15" id="KW-1185">Reference proteome</keyword>
<keyword evidence="5" id="KW-0328">Glycosyltransferase</keyword>
<dbReference type="GO" id="GO:0000166">
    <property type="term" value="F:nucleotide binding"/>
    <property type="evidence" value="ECO:0007669"/>
    <property type="project" value="UniProtKB-KW"/>
</dbReference>
<dbReference type="OrthoDB" id="414175at2759"/>
<dbReference type="Proteomes" id="UP000011715">
    <property type="component" value="Unassembled WGS sequence"/>
</dbReference>
<keyword evidence="7" id="KW-0812">Transmembrane</keyword>
<keyword evidence="9" id="KW-0735">Signal-anchor</keyword>
<evidence type="ECO:0000256" key="3">
    <source>
        <dbReference type="ARBA" id="ARBA00006462"/>
    </source>
</evidence>
<keyword evidence="11" id="KW-0472">Membrane</keyword>
<dbReference type="GO" id="GO:0016263">
    <property type="term" value="F:glycoprotein-N-acetylgalactosamine 3-beta-galactosyltransferase activity"/>
    <property type="evidence" value="ECO:0007669"/>
    <property type="project" value="UniProtKB-EC"/>
</dbReference>
<evidence type="ECO:0000256" key="10">
    <source>
        <dbReference type="ARBA" id="ARBA00022989"/>
    </source>
</evidence>
<keyword evidence="10" id="KW-1133">Transmembrane helix</keyword>
<reference evidence="14" key="5">
    <citation type="submission" date="2015-06" db="UniProtKB">
        <authorList>
            <consortium name="EnsemblFungi"/>
        </authorList>
    </citation>
    <scope>IDENTIFICATION</scope>
    <source>
        <strain evidence="14">ATCC 64411</strain>
    </source>
</reference>
<proteinExistence type="inferred from homology"/>
<dbReference type="PANTHER" id="PTHR23033:SF40">
    <property type="entry name" value="APPLE DOMAIN-CONTAINING PROTEIN"/>
    <property type="match status" value="1"/>
</dbReference>
<dbReference type="eggNOG" id="KOG2246">
    <property type="taxonomic scope" value="Eukaryota"/>
</dbReference>
<keyword evidence="8" id="KW-0547">Nucleotide-binding</keyword>
<evidence type="ECO:0000313" key="13">
    <source>
        <dbReference type="EMBL" id="KLU87577.1"/>
    </source>
</evidence>
<evidence type="ECO:0000313" key="15">
    <source>
        <dbReference type="Proteomes" id="UP000011715"/>
    </source>
</evidence>
<dbReference type="STRING" id="644358.A0A0C4E2D9"/>
<dbReference type="OMA" id="PNKKWYL"/>
<dbReference type="InterPro" id="IPR026050">
    <property type="entry name" value="C1GALT1/C1GALT1_chp1"/>
</dbReference>
<dbReference type="InterPro" id="IPR003378">
    <property type="entry name" value="Fringe-like_glycosylTrfase"/>
</dbReference>
<protein>
    <recommendedName>
        <fullName evidence="4">N-acetylgalactosaminide beta-1,3-galactosyltransferase</fullName>
        <ecNumber evidence="4">2.4.1.122</ecNumber>
    </recommendedName>
</protein>
<dbReference type="GO" id="GO:0016020">
    <property type="term" value="C:membrane"/>
    <property type="evidence" value="ECO:0007669"/>
    <property type="project" value="UniProtKB-SubCell"/>
</dbReference>
<comment type="similarity">
    <text evidence="3">Belongs to the glycosyltransferase 31 family. Beta3-Gal-T subfamily.</text>
</comment>
<dbReference type="Pfam" id="PF02434">
    <property type="entry name" value="Fringe"/>
    <property type="match status" value="1"/>
</dbReference>
<dbReference type="VEuPathDB" id="FungiDB:MAPG_06574"/>
<evidence type="ECO:0000256" key="7">
    <source>
        <dbReference type="ARBA" id="ARBA00022692"/>
    </source>
</evidence>
<reference evidence="13" key="3">
    <citation type="submission" date="2011-03" db="EMBL/GenBank/DDBJ databases">
        <title>Annotation of Magnaporthe poae ATCC 64411.</title>
        <authorList>
            <person name="Ma L.-J."/>
            <person name="Dead R."/>
            <person name="Young S.K."/>
            <person name="Zeng Q."/>
            <person name="Gargeya S."/>
            <person name="Fitzgerald M."/>
            <person name="Haas B."/>
            <person name="Abouelleil A."/>
            <person name="Alvarado L."/>
            <person name="Arachchi H.M."/>
            <person name="Berlin A."/>
            <person name="Brown A."/>
            <person name="Chapman S.B."/>
            <person name="Chen Z."/>
            <person name="Dunbar C."/>
            <person name="Freedman E."/>
            <person name="Gearin G."/>
            <person name="Gellesch M."/>
            <person name="Goldberg J."/>
            <person name="Griggs A."/>
            <person name="Gujja S."/>
            <person name="Heiman D."/>
            <person name="Howarth C."/>
            <person name="Larson L."/>
            <person name="Lui A."/>
            <person name="MacDonald P.J.P."/>
            <person name="Mehta T."/>
            <person name="Montmayeur A."/>
            <person name="Murphy C."/>
            <person name="Neiman D."/>
            <person name="Pearson M."/>
            <person name="Priest M."/>
            <person name="Roberts A."/>
            <person name="Saif S."/>
            <person name="Shea T."/>
            <person name="Shenoy N."/>
            <person name="Sisk P."/>
            <person name="Stolte C."/>
            <person name="Sykes S."/>
            <person name="Yandava C."/>
            <person name="Wortman J."/>
            <person name="Nusbaum C."/>
            <person name="Birren B."/>
        </authorList>
    </citation>
    <scope>NUCLEOTIDE SEQUENCE</scope>
    <source>
        <strain evidence="13">ATCC 64411</strain>
    </source>
</reference>
<evidence type="ECO:0000256" key="5">
    <source>
        <dbReference type="ARBA" id="ARBA00022676"/>
    </source>
</evidence>
<accession>A0A0C4E2D9</accession>
<dbReference type="EC" id="2.4.1.122" evidence="4"/>
<sequence>MMRPRQARKLALQALAAAVVWNLIVLFFLPADSRILLFFRFTTHRVLSLLPTPYTNEDWFFEPPRFPIDWDNDLAFILKTGYGTKARLPAQLDAFGMKLAGARDEAVLVVGDFSSHQQADGQDFQVRDMLAAAMENEALASFQDAKRFRVYREMTAAIKAGKDGPALEIGKKYGWELDAMKFIPAMELAWRTLPRRKWYLMLDDDTYLIRPSLQLLLGHIDSAKPTYLGNAVGDYKGRFAHGGSGIAISEAAMRLLFDEHPDAVRAAYVDSLTETWGDRLVAHTLMKVGVYLEERYKHLFNGERPRATRIRADRFCAPLVSFHALARPPQMLEVGRTFRNAAEPVLWSELWGIYNQPDLNIFGELEVREGEDHVGPPHDESIITKKNVASAERCFGYCIKSTGCLAWRWEQEAKSCYLAPWFIIGERDKKEAKREGLSSGINIRRIQSLQESCKARGLRKHQGGA</sequence>
<evidence type="ECO:0000256" key="4">
    <source>
        <dbReference type="ARBA" id="ARBA00012557"/>
    </source>
</evidence>
<feature type="domain" description="Fringe-like glycosyltransferase" evidence="12">
    <location>
        <begin position="194"/>
        <end position="256"/>
    </location>
</feature>
<reference evidence="13" key="1">
    <citation type="submission" date="2010-05" db="EMBL/GenBank/DDBJ databases">
        <title>The Genome Sequence of Magnaporthe poae strain ATCC 64411.</title>
        <authorList>
            <consortium name="The Broad Institute Genome Sequencing Platform"/>
            <consortium name="Broad Institute Genome Sequencing Center for Infectious Disease"/>
            <person name="Ma L.-J."/>
            <person name="Dead R."/>
            <person name="Young S."/>
            <person name="Zeng Q."/>
            <person name="Koehrsen M."/>
            <person name="Alvarado L."/>
            <person name="Berlin A."/>
            <person name="Chapman S.B."/>
            <person name="Chen Z."/>
            <person name="Freedman E."/>
            <person name="Gellesch M."/>
            <person name="Goldberg J."/>
            <person name="Griggs A."/>
            <person name="Gujja S."/>
            <person name="Heilman E.R."/>
            <person name="Heiman D."/>
            <person name="Hepburn T."/>
            <person name="Howarth C."/>
            <person name="Jen D."/>
            <person name="Larson L."/>
            <person name="Mehta T."/>
            <person name="Neiman D."/>
            <person name="Pearson M."/>
            <person name="Roberts A."/>
            <person name="Saif S."/>
            <person name="Shea T."/>
            <person name="Shenoy N."/>
            <person name="Sisk P."/>
            <person name="Stolte C."/>
            <person name="Sykes S."/>
            <person name="Walk T."/>
            <person name="White J."/>
            <person name="Yandava C."/>
            <person name="Haas B."/>
            <person name="Nusbaum C."/>
            <person name="Birren B."/>
        </authorList>
    </citation>
    <scope>NUCLEOTIDE SEQUENCE</scope>
    <source>
        <strain evidence="13">ATCC 64411</strain>
    </source>
</reference>
<comment type="pathway">
    <text evidence="2">Protein modification; protein glycosylation.</text>
</comment>
<evidence type="ECO:0000259" key="12">
    <source>
        <dbReference type="Pfam" id="PF02434"/>
    </source>
</evidence>
<dbReference type="Gene3D" id="3.90.550.50">
    <property type="match status" value="1"/>
</dbReference>
<evidence type="ECO:0000256" key="11">
    <source>
        <dbReference type="ARBA" id="ARBA00023136"/>
    </source>
</evidence>
<keyword evidence="6" id="KW-0808">Transferase</keyword>
<comment type="subcellular location">
    <subcellularLocation>
        <location evidence="1">Membrane</location>
        <topology evidence="1">Single-pass type II membrane protein</topology>
    </subcellularLocation>
</comment>
<dbReference type="PANTHER" id="PTHR23033">
    <property type="entry name" value="BETA1,3-GALACTOSYLTRANSFERASE"/>
    <property type="match status" value="1"/>
</dbReference>
<dbReference type="EnsemblFungi" id="MAPG_06574T0">
    <property type="protein sequence ID" value="MAPG_06574T0"/>
    <property type="gene ID" value="MAPG_06574"/>
</dbReference>
<evidence type="ECO:0000256" key="6">
    <source>
        <dbReference type="ARBA" id="ARBA00022679"/>
    </source>
</evidence>